<proteinExistence type="predicted"/>
<feature type="transmembrane region" description="Helical" evidence="1">
    <location>
        <begin position="75"/>
        <end position="95"/>
    </location>
</feature>
<reference evidence="2" key="1">
    <citation type="submission" date="2016-10" db="EMBL/GenBank/DDBJ databases">
        <title>Sequence of Gallionella enrichment culture.</title>
        <authorList>
            <person name="Poehlein A."/>
            <person name="Muehling M."/>
            <person name="Daniel R."/>
        </authorList>
    </citation>
    <scope>NUCLEOTIDE SEQUENCE</scope>
</reference>
<evidence type="ECO:0000313" key="2">
    <source>
        <dbReference type="EMBL" id="OIR07805.1"/>
    </source>
</evidence>
<feature type="transmembrane region" description="Helical" evidence="1">
    <location>
        <begin position="177"/>
        <end position="205"/>
    </location>
</feature>
<dbReference type="AlphaFoldDB" id="A0A1J5SUV8"/>
<keyword evidence="1" id="KW-0812">Transmembrane</keyword>
<protein>
    <submittedName>
        <fullName evidence="2">Uncharacterized protein</fullName>
    </submittedName>
</protein>
<feature type="transmembrane region" description="Helical" evidence="1">
    <location>
        <begin position="107"/>
        <end position="125"/>
    </location>
</feature>
<organism evidence="2">
    <name type="scientific">mine drainage metagenome</name>
    <dbReference type="NCBI Taxonomy" id="410659"/>
    <lineage>
        <taxon>unclassified sequences</taxon>
        <taxon>metagenomes</taxon>
        <taxon>ecological metagenomes</taxon>
    </lineage>
</organism>
<gene>
    <name evidence="2" type="ORF">GALL_100870</name>
</gene>
<keyword evidence="1" id="KW-0472">Membrane</keyword>
<dbReference type="EMBL" id="MLJW01000035">
    <property type="protein sequence ID" value="OIR07805.1"/>
    <property type="molecule type" value="Genomic_DNA"/>
</dbReference>
<keyword evidence="1" id="KW-1133">Transmembrane helix</keyword>
<comment type="caution">
    <text evidence="2">The sequence shown here is derived from an EMBL/GenBank/DDBJ whole genome shotgun (WGS) entry which is preliminary data.</text>
</comment>
<accession>A0A1J5SUV8</accession>
<evidence type="ECO:0000256" key="1">
    <source>
        <dbReference type="SAM" id="Phobius"/>
    </source>
</evidence>
<sequence>MCNRSRVVTKVSTAPIRFALLTIVAASLLGTIADIVFGVDEPFFSDSVYGATWRAGGDWQTMLQEHLPPLFSASIFLHSLIFAVVLMAIVFWARLLSGTKRWYWNDVVATLYLLPIVLIVTIVEYCTVNLSFRIVGDDGPLFVKISWLITMISAVIAYGIVLSVIDKAYFKSGWRRSIHFVGYAVIIPILLFVLSAAIGIVPVGIQVFRVISPTLKGDAKLDKGEFEAAEKLYLQAIKSDSREVWSSRAHIQLITVYSRQILALLPDITVDSGIRARLFHYFVHREPLQRVFKLWRPQGSINVTPTQLIEFREAMLNGYLVAGDIPVTNSELDCALRSTAVEEGCDELPKEAVANYVNTPDQRQRLYYLIYRTHALRGEPAATDARRYIQFLLEVPIRIEIMYARYRALNLARESETLAYLDDKNGIEEFDRDQIIKGNSDILKHGYKYPHVILPDAELKKLSDQEIKFIFRQTYLNYLQTEVRQLAESHISGESSIIRQNSASIEEQLSWVAKENAYRGIPSANARERVLLELLGTDREAEIKNSSKVK</sequence>
<feature type="transmembrane region" description="Helical" evidence="1">
    <location>
        <begin position="145"/>
        <end position="165"/>
    </location>
</feature>
<name>A0A1J5SUV8_9ZZZZ</name>